<dbReference type="EMBL" id="CM032185">
    <property type="protein sequence ID" value="KAG7092030.1"/>
    <property type="molecule type" value="Genomic_DNA"/>
</dbReference>
<comment type="caution">
    <text evidence="2">The sequence shown here is derived from an EMBL/GenBank/DDBJ whole genome shotgun (WGS) entry which is preliminary data.</text>
</comment>
<sequence length="171" mass="19205">MSDPKFKANDPLNPYDPGIARILFFLFTFLTTHHRSDPISLSVPVASFSLGTEGVGARLNAGTAPTQVLSQINKNPKMMEGFLKMMKEDIADAKRRGETMEERMMREKREWAEADAESAKIKENGNDAFRKGDFEDAFVAYSACIEISEHEPLYPLNRSAAALSDFYLTFL</sequence>
<proteinExistence type="predicted"/>
<keyword evidence="3" id="KW-1185">Reference proteome</keyword>
<organism evidence="2 3">
    <name type="scientific">Marasmius oreades</name>
    <name type="common">fairy-ring Marasmius</name>
    <dbReference type="NCBI Taxonomy" id="181124"/>
    <lineage>
        <taxon>Eukaryota</taxon>
        <taxon>Fungi</taxon>
        <taxon>Dikarya</taxon>
        <taxon>Basidiomycota</taxon>
        <taxon>Agaricomycotina</taxon>
        <taxon>Agaricomycetes</taxon>
        <taxon>Agaricomycetidae</taxon>
        <taxon>Agaricales</taxon>
        <taxon>Marasmiineae</taxon>
        <taxon>Marasmiaceae</taxon>
        <taxon>Marasmius</taxon>
    </lineage>
</organism>
<evidence type="ECO:0000313" key="3">
    <source>
        <dbReference type="Proteomes" id="UP001049176"/>
    </source>
</evidence>
<accession>A0A9P7USD3</accession>
<reference evidence="2" key="1">
    <citation type="journal article" date="2021" name="Genome Biol. Evol.">
        <title>The assembled and annotated genome of the fairy-ring fungus Marasmius oreades.</title>
        <authorList>
            <person name="Hiltunen M."/>
            <person name="Ament-Velasquez S.L."/>
            <person name="Johannesson H."/>
        </authorList>
    </citation>
    <scope>NUCLEOTIDE SEQUENCE</scope>
    <source>
        <strain evidence="2">03SP1</strain>
    </source>
</reference>
<dbReference type="SUPFAM" id="SSF48452">
    <property type="entry name" value="TPR-like"/>
    <property type="match status" value="1"/>
</dbReference>
<dbReference type="AlphaFoldDB" id="A0A9P7USD3"/>
<name>A0A9P7USD3_9AGAR</name>
<dbReference type="OrthoDB" id="629492at2759"/>
<gene>
    <name evidence="2" type="ORF">E1B28_008411</name>
</gene>
<dbReference type="Proteomes" id="UP001049176">
    <property type="component" value="Chromosome 5"/>
</dbReference>
<evidence type="ECO:0000256" key="1">
    <source>
        <dbReference type="SAM" id="Coils"/>
    </source>
</evidence>
<dbReference type="InterPro" id="IPR011990">
    <property type="entry name" value="TPR-like_helical_dom_sf"/>
</dbReference>
<feature type="coiled-coil region" evidence="1">
    <location>
        <begin position="83"/>
        <end position="110"/>
    </location>
</feature>
<keyword evidence="1" id="KW-0175">Coiled coil</keyword>
<dbReference type="Gene3D" id="1.25.40.10">
    <property type="entry name" value="Tetratricopeptide repeat domain"/>
    <property type="match status" value="1"/>
</dbReference>
<dbReference type="GeneID" id="66077487"/>
<evidence type="ECO:0000313" key="2">
    <source>
        <dbReference type="EMBL" id="KAG7092030.1"/>
    </source>
</evidence>
<protein>
    <submittedName>
        <fullName evidence="2">Uncharacterized protein</fullName>
    </submittedName>
</protein>
<dbReference type="RefSeq" id="XP_043008500.1">
    <property type="nucleotide sequence ID" value="XM_043153216.1"/>
</dbReference>